<dbReference type="EMBL" id="JANHOG010000539">
    <property type="protein sequence ID" value="KAJ3553436.1"/>
    <property type="molecule type" value="Genomic_DNA"/>
</dbReference>
<sequence length="107" mass="12194">MEDGPRMPTFTTIYAIAEGRIIGEKALMEQAWKLTELHRYLAETADVFSSTAPVSIRKCWRLWCDSLRSIDVGRLDALSATCRFDWGDPHDRTTRNVILTLCYALAL</sequence>
<organism evidence="1 2">
    <name type="scientific">Phlebia brevispora</name>
    <dbReference type="NCBI Taxonomy" id="194682"/>
    <lineage>
        <taxon>Eukaryota</taxon>
        <taxon>Fungi</taxon>
        <taxon>Dikarya</taxon>
        <taxon>Basidiomycota</taxon>
        <taxon>Agaricomycotina</taxon>
        <taxon>Agaricomycetes</taxon>
        <taxon>Polyporales</taxon>
        <taxon>Meruliaceae</taxon>
        <taxon>Phlebia</taxon>
    </lineage>
</organism>
<proteinExistence type="predicted"/>
<gene>
    <name evidence="1" type="ORF">NM688_g3615</name>
</gene>
<dbReference type="Proteomes" id="UP001148662">
    <property type="component" value="Unassembled WGS sequence"/>
</dbReference>
<evidence type="ECO:0000313" key="2">
    <source>
        <dbReference type="Proteomes" id="UP001148662"/>
    </source>
</evidence>
<accession>A0ACC1T519</accession>
<reference evidence="1" key="1">
    <citation type="submission" date="2022-07" db="EMBL/GenBank/DDBJ databases">
        <title>Genome Sequence of Phlebia brevispora.</title>
        <authorList>
            <person name="Buettner E."/>
        </authorList>
    </citation>
    <scope>NUCLEOTIDE SEQUENCE</scope>
    <source>
        <strain evidence="1">MPL23</strain>
    </source>
</reference>
<evidence type="ECO:0000313" key="1">
    <source>
        <dbReference type="EMBL" id="KAJ3553436.1"/>
    </source>
</evidence>
<comment type="caution">
    <text evidence="1">The sequence shown here is derived from an EMBL/GenBank/DDBJ whole genome shotgun (WGS) entry which is preliminary data.</text>
</comment>
<keyword evidence="2" id="KW-1185">Reference proteome</keyword>
<name>A0ACC1T519_9APHY</name>
<protein>
    <submittedName>
        <fullName evidence="1">Uncharacterized protein</fullName>
    </submittedName>
</protein>